<sequence>MATRGRLASLSTDRGRSSSIPSPRGRGRLDRNFDSGSLGAEQNPPPPGCGTAVYSLLARPFQKLRSHSARSSPRTQAPSIPIANISSPATVFTGSILPTAPLPPSPPLLSASPPIAVPSAPTSHDLAVSTTAILQTPLSPGHSIPVIELQGERYSAWREAFNALPEADRQLLDPCDIHDCLKKMREAVQKQKDAVDAKSWKYTKDGEPIVLRDVADKLINWIDRFKAIGDVVASSDPAHAALPWAGCRFLLEAVTADAENRGAILVGLEYIAKLVDRCAIYERLYLDYGKVWSATEDGLQILRVSFVFGFVGRITAKRLHRLRAGRTVAAIWDREFDKLMNSIKEEEMTVHRAAEIASWDSSNADGKEQQKLKELLEELVGPILRTEFRVADLHKNLLAGAGKTKLVFVYLIVGLDAPKLSFCPTSSLVVDTLRNAKTAGSREALAFFYCDRNDPGNSTAEVVLRAIVKQLSSLEQDSDLLKSIVDKYEQAKKAGDLSEPLDLDECRDLIIKMLPSYSQTNIIIDALDECQQGNRSRLISALTAIMESAQGTNLVKIFISSRDNDDIVLKLSKLPNIRIDSSDNSGDIGEFVRSEVKNRIDSQELLRGNVSSDLRAHVIDTLIQGADGMFMWVDLQIKNICDVERHHTEADVRAELGKLPRDLGETYEAIFHKLSSHANNSKHSAITTLRWIMCAQRPLSLDEINIAISVDADGNMLDVTNLDKETILGFCHNLVIWDSTENVFRFAHLSVREFLEKSTSMMGSNMIVAEACLTVLCSPNEQTGHNRRSVYIDQYWSHHVRSCGEHVEPHNNISRLLSEFFKKSPSCKAYVEWAAQSHRYQTGEGPRMMSDEPLITAIYHRLTASVRYLLTPNVVNFKIERDLLTCSLIEASAIRASEVSWEIVQLLLDGGAKPDCGFGRSTALIEAARAGNFQVVRLLLDKGANPDHPNVNGDTALMYPAWAGDAHIVQLLLDKGANLDHPNAKGDTALIASAGEGHIHVVQLLIDNGADPDHRTVTGYTALMYSAGEGHIQVVQLLIDNGADPDHRTVTGYTALMYSAGEGHIQVVQLLIDNGADPDHRTVTGYTALMYSAGEGHIQVVQLLINKGAVLDHSNERGVTALFSSALAGHLQVVQWLLDKGANPNHQNHHGSTALTAASEKGFVQVVMALLDKGAELHHQDKDGDTSLLCAAYAGDEGVVQLLLARGADSQHSNKMGYNAVASAASEGHDKLVRWLLDNGAEPDNRPTLTTSIEHRFVYISSI</sequence>
<dbReference type="Pfam" id="PF22939">
    <property type="entry name" value="WHD_GPIID"/>
    <property type="match status" value="1"/>
</dbReference>
<comment type="caution">
    <text evidence="7">The sequence shown here is derived from an EMBL/GenBank/DDBJ whole genome shotgun (WGS) entry which is preliminary data.</text>
</comment>
<gene>
    <name evidence="7" type="ORF">Q9L58_001504</name>
</gene>
<dbReference type="PROSITE" id="PS50297">
    <property type="entry name" value="ANK_REP_REGION"/>
    <property type="match status" value="9"/>
</dbReference>
<feature type="repeat" description="ANK" evidence="3">
    <location>
        <begin position="985"/>
        <end position="1017"/>
    </location>
</feature>
<evidence type="ECO:0000256" key="2">
    <source>
        <dbReference type="ARBA" id="ARBA00023043"/>
    </source>
</evidence>
<dbReference type="InterPro" id="IPR002110">
    <property type="entry name" value="Ankyrin_rpt"/>
</dbReference>
<dbReference type="InterPro" id="IPR056884">
    <property type="entry name" value="NPHP3-like_N"/>
</dbReference>
<dbReference type="Pfam" id="PF13637">
    <property type="entry name" value="Ank_4"/>
    <property type="match status" value="1"/>
</dbReference>
<feature type="repeat" description="ANK" evidence="3">
    <location>
        <begin position="952"/>
        <end position="984"/>
    </location>
</feature>
<evidence type="ECO:0000256" key="1">
    <source>
        <dbReference type="ARBA" id="ARBA00022737"/>
    </source>
</evidence>
<dbReference type="Gene3D" id="1.25.40.20">
    <property type="entry name" value="Ankyrin repeat-containing domain"/>
    <property type="match status" value="3"/>
</dbReference>
<dbReference type="PANTHER" id="PTHR24166">
    <property type="entry name" value="ROLLING PEBBLES, ISOFORM B"/>
    <property type="match status" value="1"/>
</dbReference>
<evidence type="ECO:0000259" key="5">
    <source>
        <dbReference type="Pfam" id="PF22939"/>
    </source>
</evidence>
<dbReference type="InterPro" id="IPR050889">
    <property type="entry name" value="Dendritic_Spine_Reg/Scaffold"/>
</dbReference>
<feature type="repeat" description="ANK" evidence="3">
    <location>
        <begin position="1216"/>
        <end position="1248"/>
    </location>
</feature>
<evidence type="ECO:0000259" key="6">
    <source>
        <dbReference type="Pfam" id="PF24883"/>
    </source>
</evidence>
<dbReference type="SMART" id="SM00248">
    <property type="entry name" value="ANK"/>
    <property type="match status" value="12"/>
</dbReference>
<keyword evidence="1" id="KW-0677">Repeat</keyword>
<reference evidence="7 8" key="1">
    <citation type="submission" date="2024-02" db="EMBL/GenBank/DDBJ databases">
        <title>Discinaceae phylogenomics.</title>
        <authorList>
            <person name="Dirks A.C."/>
            <person name="James T.Y."/>
        </authorList>
    </citation>
    <scope>NUCLEOTIDE SEQUENCE [LARGE SCALE GENOMIC DNA]</scope>
    <source>
        <strain evidence="7 8">ACD0624</strain>
    </source>
</reference>
<dbReference type="Pfam" id="PF24883">
    <property type="entry name" value="NPHP3_N"/>
    <property type="match status" value="1"/>
</dbReference>
<dbReference type="EMBL" id="JBBBZM010000011">
    <property type="protein sequence ID" value="KAL0639475.1"/>
    <property type="molecule type" value="Genomic_DNA"/>
</dbReference>
<dbReference type="Pfam" id="PF12796">
    <property type="entry name" value="Ank_2"/>
    <property type="match status" value="2"/>
</dbReference>
<keyword evidence="8" id="KW-1185">Reference proteome</keyword>
<accession>A0ABR3GUJ9</accession>
<dbReference type="InterPro" id="IPR054471">
    <property type="entry name" value="GPIID_WHD"/>
</dbReference>
<evidence type="ECO:0000313" key="7">
    <source>
        <dbReference type="EMBL" id="KAL0639475.1"/>
    </source>
</evidence>
<feature type="repeat" description="ANK" evidence="3">
    <location>
        <begin position="1018"/>
        <end position="1050"/>
    </location>
</feature>
<evidence type="ECO:0000256" key="3">
    <source>
        <dbReference type="PROSITE-ProRule" id="PRU00023"/>
    </source>
</evidence>
<organism evidence="7 8">
    <name type="scientific">Discina gigas</name>
    <dbReference type="NCBI Taxonomy" id="1032678"/>
    <lineage>
        <taxon>Eukaryota</taxon>
        <taxon>Fungi</taxon>
        <taxon>Dikarya</taxon>
        <taxon>Ascomycota</taxon>
        <taxon>Pezizomycotina</taxon>
        <taxon>Pezizomycetes</taxon>
        <taxon>Pezizales</taxon>
        <taxon>Discinaceae</taxon>
        <taxon>Discina</taxon>
    </lineage>
</organism>
<feature type="domain" description="Nephrocystin 3-like N-terminal" evidence="6">
    <location>
        <begin position="426"/>
        <end position="562"/>
    </location>
</feature>
<feature type="region of interest" description="Disordered" evidence="4">
    <location>
        <begin position="1"/>
        <end position="52"/>
    </location>
</feature>
<dbReference type="PANTHER" id="PTHR24166:SF48">
    <property type="entry name" value="PROTEIN VAPYRIN"/>
    <property type="match status" value="1"/>
</dbReference>
<feature type="repeat" description="ANK" evidence="3">
    <location>
        <begin position="919"/>
        <end position="951"/>
    </location>
</feature>
<dbReference type="SUPFAM" id="SSF48403">
    <property type="entry name" value="Ankyrin repeat"/>
    <property type="match status" value="1"/>
</dbReference>
<feature type="repeat" description="ANK" evidence="3">
    <location>
        <begin position="1051"/>
        <end position="1083"/>
    </location>
</feature>
<dbReference type="Pfam" id="PF00023">
    <property type="entry name" value="Ank"/>
    <property type="match status" value="2"/>
</dbReference>
<feature type="repeat" description="ANK" evidence="3">
    <location>
        <begin position="1183"/>
        <end position="1215"/>
    </location>
</feature>
<evidence type="ECO:0008006" key="9">
    <source>
        <dbReference type="Google" id="ProtNLM"/>
    </source>
</evidence>
<dbReference type="Gene3D" id="3.40.50.300">
    <property type="entry name" value="P-loop containing nucleotide triphosphate hydrolases"/>
    <property type="match status" value="1"/>
</dbReference>
<proteinExistence type="predicted"/>
<name>A0ABR3GUJ9_9PEZI</name>
<dbReference type="Proteomes" id="UP001447188">
    <property type="component" value="Unassembled WGS sequence"/>
</dbReference>
<evidence type="ECO:0000256" key="4">
    <source>
        <dbReference type="SAM" id="MobiDB-lite"/>
    </source>
</evidence>
<protein>
    <recommendedName>
        <fullName evidence="9">NWD NACHT-NTPase N-terminal domain-containing protein</fullName>
    </recommendedName>
</protein>
<feature type="domain" description="GPI inositol-deacylase winged helix" evidence="5">
    <location>
        <begin position="678"/>
        <end position="757"/>
    </location>
</feature>
<evidence type="ECO:0000313" key="8">
    <source>
        <dbReference type="Proteomes" id="UP001447188"/>
    </source>
</evidence>
<feature type="repeat" description="ANK" evidence="3">
    <location>
        <begin position="1117"/>
        <end position="1149"/>
    </location>
</feature>
<dbReference type="PROSITE" id="PS50088">
    <property type="entry name" value="ANK_REPEAT"/>
    <property type="match status" value="10"/>
</dbReference>
<feature type="repeat" description="ANK" evidence="3">
    <location>
        <begin position="1150"/>
        <end position="1182"/>
    </location>
</feature>
<keyword evidence="2 3" id="KW-0040">ANK repeat</keyword>
<dbReference type="InterPro" id="IPR027417">
    <property type="entry name" value="P-loop_NTPase"/>
</dbReference>
<dbReference type="InterPro" id="IPR036770">
    <property type="entry name" value="Ankyrin_rpt-contain_sf"/>
</dbReference>
<feature type="repeat" description="ANK" evidence="3">
    <location>
        <begin position="1084"/>
        <end position="1116"/>
    </location>
</feature>